<dbReference type="InterPro" id="IPR040607">
    <property type="entry name" value="ALP_N"/>
</dbReference>
<evidence type="ECO:0000313" key="3">
    <source>
        <dbReference type="EMBL" id="QIA88696.1"/>
    </source>
</evidence>
<dbReference type="InterPro" id="IPR043129">
    <property type="entry name" value="ATPase_NBD"/>
</dbReference>
<dbReference type="Proteomes" id="UP000464749">
    <property type="component" value="Plasmid unnamed2"/>
</dbReference>
<keyword evidence="3" id="KW-0614">Plasmid</keyword>
<name>A0A9X7XVQ2_LACJH</name>
<dbReference type="RefSeq" id="WP_163589050.1">
    <property type="nucleotide sequence ID" value="NZ_CP040856.1"/>
</dbReference>
<sequence length="405" mass="44514">MAEMNTLVVGNDLGYGDLKISIDNEITTQPTVISPIEQDFENPIDHTDQDAVKNTIDNLLNLMNIEIDGKHYLVGNAAQNSTIERITTDTNSRIGKAHMPAAKIVPLSTIAAKVVQNAYEDGEDIFSPLKASVVMTTNLPIDEIENEPSVRDFYKGMFLNNNHIVVFRNFDYKISVTINFKAVDVFKEGEVAAVVAINNATNDLKKYITDYTHKKYPTIEVSRLLGNNKTILVIDIGFKTTELALIVNGEADAFNSSSIKYGYGHVLSSAWKYLPKASSGGYTVKDVVAFKKLLNSKPFTKMEKENRDFALKSEQSATPKLIRKIVSGLNGILGAADNLDAVYVVGGGSIPLMERTDLEQQIKATLENHRSSAATIWLGEKYAAYANLIGLKAIAASRNESINNK</sequence>
<dbReference type="EMBL" id="CP040856">
    <property type="protein sequence ID" value="QIA88696.1"/>
    <property type="molecule type" value="Genomic_DNA"/>
</dbReference>
<dbReference type="InterPro" id="IPR049067">
    <property type="entry name" value="MreB-like_C"/>
</dbReference>
<reference evidence="3 4" key="1">
    <citation type="submission" date="2019-06" db="EMBL/GenBank/DDBJ databases">
        <title>Whole genome sequencing of Lactobacillus johnsonii strain G2A.</title>
        <authorList>
            <person name="Conlan S."/>
            <person name="Thomas P.J."/>
            <person name="Mullikin J."/>
            <person name="Singer J."/>
            <person name="Weaver C."/>
            <person name="Segre J.A."/>
        </authorList>
    </citation>
    <scope>NUCLEOTIDE SEQUENCE [LARGE SCALE GENOMIC DNA]</scope>
    <source>
        <strain evidence="3 4">G2A</strain>
        <plasmid evidence="3 4">unnamed2</plasmid>
    </source>
</reference>
<organism evidence="3 4">
    <name type="scientific">Lactobacillus johnsonii</name>
    <dbReference type="NCBI Taxonomy" id="33959"/>
    <lineage>
        <taxon>Bacteria</taxon>
        <taxon>Bacillati</taxon>
        <taxon>Bacillota</taxon>
        <taxon>Bacilli</taxon>
        <taxon>Lactobacillales</taxon>
        <taxon>Lactobacillaceae</taxon>
        <taxon>Lactobacillus</taxon>
    </lineage>
</organism>
<evidence type="ECO:0000313" key="4">
    <source>
        <dbReference type="Proteomes" id="UP000464749"/>
    </source>
</evidence>
<evidence type="ECO:0000259" key="2">
    <source>
        <dbReference type="Pfam" id="PF21522"/>
    </source>
</evidence>
<feature type="domain" description="Actin homologue MreB-like C-terminal" evidence="2">
    <location>
        <begin position="233"/>
        <end position="354"/>
    </location>
</feature>
<dbReference type="CDD" id="cd24023">
    <property type="entry name" value="ASKHA_NBD_ParM_Alp7A-like"/>
    <property type="match status" value="1"/>
</dbReference>
<dbReference type="Pfam" id="PF17989">
    <property type="entry name" value="ALP_N"/>
    <property type="match status" value="1"/>
</dbReference>
<accession>A0A9X7XVQ2</accession>
<dbReference type="Pfam" id="PF21522">
    <property type="entry name" value="MreB-like_C"/>
    <property type="match status" value="1"/>
</dbReference>
<dbReference type="SUPFAM" id="SSF53067">
    <property type="entry name" value="Actin-like ATPase domain"/>
    <property type="match status" value="2"/>
</dbReference>
<geneLocation type="plasmid" evidence="3 4">
    <name>unnamed2</name>
</geneLocation>
<gene>
    <name evidence="3" type="ORF">FEE39_10670</name>
</gene>
<protein>
    <submittedName>
        <fullName evidence="3">ParM/StbA family protein</fullName>
    </submittedName>
</protein>
<feature type="domain" description="Actin-like protein N-terminal" evidence="1">
    <location>
        <begin position="10"/>
        <end position="189"/>
    </location>
</feature>
<dbReference type="AlphaFoldDB" id="A0A9X7XVQ2"/>
<dbReference type="Gene3D" id="3.30.420.40">
    <property type="match status" value="2"/>
</dbReference>
<evidence type="ECO:0000259" key="1">
    <source>
        <dbReference type="Pfam" id="PF17989"/>
    </source>
</evidence>
<proteinExistence type="predicted"/>